<evidence type="ECO:0000256" key="2">
    <source>
        <dbReference type="ARBA" id="ARBA00022737"/>
    </source>
</evidence>
<sequence>MATISPSVLSSPSVPTRRSTDIFTHKPVSIPTDGAISLLRSCSNIREFSRIHAHLITTNLIHDPLIASHVLHFFISNENLSYVHHILSQEHGPETIIWNTLIESQIKNGSPREVFSTYHHMVTRGVPLDISTFRFLLHACSGVSAFREGKEVHGRILKCGLGFNKSLANVLMGLYLKGGELKYVHQLFENLPERDVVSWNTIISCYIRQGMPREALSLFWRMKVSGVKPDEITMVSLVSACTKLRDLKMGEKLYLYIEENELGISQNLLNCLVDMYVKCGEMERAQDLVAKCKYEIDVVLWTTMVSGYVKSNKINAARCLFEQMREKNLITWTTMISGYVQRGYYYEGLELFKEMRSQNMEPDEVVLLTALSACARMGDRELGRSIHNMIVKYGMIVDGFLGNALIDHYAKCELLDEAWKIFEQLPCKTVVSWNSMLDGFCRSGDIEKAIAFFNEIPEKDVISWNTLIKCCTRFHHHSESFKLFLNMQSLNVKPDKLTLISLLSSSASVGALNNGIWVHVYVKKNHIELDSMLGTALIDMYGKCGSIDKAYELFSEITEKNVFVWTAIIGAHAMEGKAREAIDLFLKMEETVIEPDYVTFIALLSACSHGGLIDEGYKYFNNMTTVYKIAPRIQHYGCMVDLLGRVGKLEEAVKLIDSMPIEPDVSIWSALLRACGSHQNIDLAEHAFKHLTEIDPLNDAAHVLLSNIYAKAGRWDEVSWARKKLHDLGVQKHPGCSLIELNGIVHEFRAGDFFSPQSAEIYAMLDELEERLPKEEPEEEASSQHSEKLAVAFGLISSLAGTPIRVVNNLRICGGCHLAMKIISQVYNREIIVRDNYRFHRFIDGYCSCKDYW</sequence>
<name>A0A2I4FSU1_JUGRE</name>
<dbReference type="FunFam" id="1.25.40.10:FF:000184">
    <property type="entry name" value="Pentatricopeptide repeat-containing protein, chloroplastic"/>
    <property type="match status" value="1"/>
</dbReference>
<dbReference type="GO" id="GO:0008270">
    <property type="term" value="F:zinc ion binding"/>
    <property type="evidence" value="ECO:0007669"/>
    <property type="project" value="InterPro"/>
</dbReference>
<dbReference type="PANTHER" id="PTHR47926:SF436">
    <property type="entry name" value="PENTATRICOPEPTIDE REPEAT-CONTAINING PROTEIN ELI1, CHLOROPLASTIC-LIKE ISOFORM X2"/>
    <property type="match status" value="1"/>
</dbReference>
<dbReference type="GeneID" id="109001769"/>
<organism evidence="3 4">
    <name type="scientific">Juglans regia</name>
    <name type="common">English walnut</name>
    <dbReference type="NCBI Taxonomy" id="51240"/>
    <lineage>
        <taxon>Eukaryota</taxon>
        <taxon>Viridiplantae</taxon>
        <taxon>Streptophyta</taxon>
        <taxon>Embryophyta</taxon>
        <taxon>Tracheophyta</taxon>
        <taxon>Spermatophyta</taxon>
        <taxon>Magnoliopsida</taxon>
        <taxon>eudicotyledons</taxon>
        <taxon>Gunneridae</taxon>
        <taxon>Pentapetalae</taxon>
        <taxon>rosids</taxon>
        <taxon>fabids</taxon>
        <taxon>Fagales</taxon>
        <taxon>Juglandaceae</taxon>
        <taxon>Juglans</taxon>
    </lineage>
</organism>
<evidence type="ECO:0000313" key="3">
    <source>
        <dbReference type="Proteomes" id="UP000235220"/>
    </source>
</evidence>
<dbReference type="FunFam" id="1.25.40.10:FF:000427">
    <property type="entry name" value="Pentatricopeptide repeat-containing protein chloroplastic"/>
    <property type="match status" value="1"/>
</dbReference>
<comment type="similarity">
    <text evidence="1">Belongs to the PPR family. PCMP-H subfamily.</text>
</comment>
<dbReference type="Gene3D" id="1.25.40.10">
    <property type="entry name" value="Tetratricopeptide repeat domain"/>
    <property type="match status" value="5"/>
</dbReference>
<dbReference type="Proteomes" id="UP000235220">
    <property type="component" value="Chromosome 8"/>
</dbReference>
<dbReference type="OrthoDB" id="9990610at2759"/>
<dbReference type="SUPFAM" id="SSF48452">
    <property type="entry name" value="TPR-like"/>
    <property type="match status" value="1"/>
</dbReference>
<dbReference type="Pfam" id="PF13041">
    <property type="entry name" value="PPR_2"/>
    <property type="match status" value="4"/>
</dbReference>
<protein>
    <submittedName>
        <fullName evidence="4">Pentatricopeptide repeat-containing protein At2g29760, chloroplastic-like</fullName>
    </submittedName>
</protein>
<dbReference type="InterPro" id="IPR002885">
    <property type="entry name" value="PPR_rpt"/>
</dbReference>
<evidence type="ECO:0000256" key="1">
    <source>
        <dbReference type="ARBA" id="ARBA00006643"/>
    </source>
</evidence>
<dbReference type="GO" id="GO:0009451">
    <property type="term" value="P:RNA modification"/>
    <property type="evidence" value="ECO:0007669"/>
    <property type="project" value="InterPro"/>
</dbReference>
<dbReference type="Pfam" id="PF14432">
    <property type="entry name" value="DYW_deaminase"/>
    <property type="match status" value="1"/>
</dbReference>
<dbReference type="InterPro" id="IPR046848">
    <property type="entry name" value="E_motif"/>
</dbReference>
<dbReference type="PROSITE" id="PS51375">
    <property type="entry name" value="PPR"/>
    <property type="match status" value="6"/>
</dbReference>
<dbReference type="InterPro" id="IPR011990">
    <property type="entry name" value="TPR-like_helical_dom_sf"/>
</dbReference>
<dbReference type="Pfam" id="PF01535">
    <property type="entry name" value="PPR"/>
    <property type="match status" value="5"/>
</dbReference>
<keyword evidence="2" id="KW-0677">Repeat</keyword>
<dbReference type="PANTHER" id="PTHR47926">
    <property type="entry name" value="PENTATRICOPEPTIDE REPEAT-CONTAINING PROTEIN"/>
    <property type="match status" value="1"/>
</dbReference>
<dbReference type="RefSeq" id="XP_018834708.2">
    <property type="nucleotide sequence ID" value="XM_018979163.2"/>
</dbReference>
<keyword evidence="3" id="KW-1185">Reference proteome</keyword>
<dbReference type="NCBIfam" id="TIGR00756">
    <property type="entry name" value="PPR"/>
    <property type="match status" value="8"/>
</dbReference>
<dbReference type="GO" id="GO:0003723">
    <property type="term" value="F:RNA binding"/>
    <property type="evidence" value="ECO:0007669"/>
    <property type="project" value="InterPro"/>
</dbReference>
<dbReference type="AlphaFoldDB" id="A0A2I4FSU1"/>
<dbReference type="FunFam" id="1.25.40.10:FF:000333">
    <property type="entry name" value="Pentatricopeptide repeat-containing protein"/>
    <property type="match status" value="1"/>
</dbReference>
<evidence type="ECO:0000313" key="4">
    <source>
        <dbReference type="RefSeq" id="XP_018834708.2"/>
    </source>
</evidence>
<dbReference type="InterPro" id="IPR032867">
    <property type="entry name" value="DYW_dom"/>
</dbReference>
<proteinExistence type="inferred from homology"/>
<dbReference type="InterPro" id="IPR046960">
    <property type="entry name" value="PPR_At4g14850-like_plant"/>
</dbReference>
<accession>A0A2I4FSU1</accession>
<gene>
    <name evidence="4" type="primary">LOC109001769</name>
</gene>
<dbReference type="FunFam" id="1.25.40.10:FF:000348">
    <property type="entry name" value="Pentatricopeptide repeat-containing protein chloroplastic"/>
    <property type="match status" value="1"/>
</dbReference>
<reference evidence="4" key="1">
    <citation type="submission" date="2025-08" db="UniProtKB">
        <authorList>
            <consortium name="RefSeq"/>
        </authorList>
    </citation>
    <scope>IDENTIFICATION</scope>
    <source>
        <tissue evidence="4">Leaves</tissue>
    </source>
</reference>
<dbReference type="Pfam" id="PF20431">
    <property type="entry name" value="E_motif"/>
    <property type="match status" value="1"/>
</dbReference>
<dbReference type="KEGG" id="jre:109001769"/>
<dbReference type="Gramene" id="Jr08_02230_p1">
    <property type="protein sequence ID" value="cds.Jr08_02230_p1"/>
    <property type="gene ID" value="Jr08_02230"/>
</dbReference>